<organism evidence="10 11">
    <name type="scientific">Trichophyton violaceum</name>
    <dbReference type="NCBI Taxonomy" id="34388"/>
    <lineage>
        <taxon>Eukaryota</taxon>
        <taxon>Fungi</taxon>
        <taxon>Dikarya</taxon>
        <taxon>Ascomycota</taxon>
        <taxon>Pezizomycotina</taxon>
        <taxon>Eurotiomycetes</taxon>
        <taxon>Eurotiomycetidae</taxon>
        <taxon>Onygenales</taxon>
        <taxon>Arthrodermataceae</taxon>
        <taxon>Trichophyton</taxon>
    </lineage>
</organism>
<dbReference type="GO" id="GO:0005737">
    <property type="term" value="C:cytoplasm"/>
    <property type="evidence" value="ECO:0007669"/>
    <property type="project" value="UniProtKB-SubCell"/>
</dbReference>
<evidence type="ECO:0000313" key="11">
    <source>
        <dbReference type="Proteomes" id="UP000243519"/>
    </source>
</evidence>
<dbReference type="GO" id="GO:0042254">
    <property type="term" value="P:ribosome biogenesis"/>
    <property type="evidence" value="ECO:0007669"/>
    <property type="project" value="UniProtKB-KW"/>
</dbReference>
<feature type="compositionally biased region" description="Low complexity" evidence="6">
    <location>
        <begin position="284"/>
        <end position="298"/>
    </location>
</feature>
<evidence type="ECO:0000259" key="9">
    <source>
        <dbReference type="Pfam" id="PF20268"/>
    </source>
</evidence>
<dbReference type="InterPro" id="IPR036786">
    <property type="entry name" value="Ribosome_mat_SBDS_N_sf"/>
</dbReference>
<dbReference type="Pfam" id="PF01172">
    <property type="entry name" value="SBDS_N"/>
    <property type="match status" value="1"/>
</dbReference>
<dbReference type="Gene3D" id="3.30.70.240">
    <property type="match status" value="1"/>
</dbReference>
<dbReference type="InterPro" id="IPR046928">
    <property type="entry name" value="SDO1/SBDS_C"/>
</dbReference>
<gene>
    <name evidence="10" type="ORF">A7D00_5955</name>
</gene>
<evidence type="ECO:0000256" key="4">
    <source>
        <dbReference type="ARBA" id="ARBA00022517"/>
    </source>
</evidence>
<dbReference type="InterPro" id="IPR018978">
    <property type="entry name" value="SDO1/SBDS_central"/>
</dbReference>
<comment type="caution">
    <text evidence="10">The sequence shown here is derived from an EMBL/GenBank/DDBJ whole genome shotgun (WGS) entry which is preliminary data.</text>
</comment>
<evidence type="ECO:0000313" key="10">
    <source>
        <dbReference type="EMBL" id="OAL69916.1"/>
    </source>
</evidence>
<dbReference type="OrthoDB" id="10253092at2759"/>
<dbReference type="SUPFAM" id="SSF109728">
    <property type="entry name" value="Hypothetical protein AF0491, middle domain"/>
    <property type="match status" value="1"/>
</dbReference>
<feature type="region of interest" description="Disordered" evidence="6">
    <location>
        <begin position="236"/>
        <end position="298"/>
    </location>
</feature>
<comment type="subunit">
    <text evidence="5">Associates with the 60S ribosomal subunit.</text>
</comment>
<evidence type="ECO:0000256" key="6">
    <source>
        <dbReference type="SAM" id="MobiDB-lite"/>
    </source>
</evidence>
<protein>
    <recommendedName>
        <fullName evidence="12">SBDS family rRNA metabolism protein</fullName>
    </recommendedName>
</protein>
<dbReference type="Pfam" id="PF20268">
    <property type="entry name" value="SBDS_C"/>
    <property type="match status" value="1"/>
</dbReference>
<dbReference type="Gene3D" id="1.10.10.900">
    <property type="entry name" value="SBDS protein C-terminal domain, subdomain 1"/>
    <property type="match status" value="1"/>
</dbReference>
<evidence type="ECO:0000256" key="1">
    <source>
        <dbReference type="ARBA" id="ARBA00004496"/>
    </source>
</evidence>
<evidence type="ECO:0000256" key="2">
    <source>
        <dbReference type="ARBA" id="ARBA00007433"/>
    </source>
</evidence>
<dbReference type="SUPFAM" id="SSF89895">
    <property type="entry name" value="FYSH domain"/>
    <property type="match status" value="1"/>
</dbReference>
<reference evidence="10 11" key="1">
    <citation type="submission" date="2016-05" db="EMBL/GenBank/DDBJ databases">
        <title>Genome sequencing of Trichophyton violaceum CMCC(F)T3l isolated from hair.</title>
        <authorList>
            <person name="Zhan P."/>
            <person name="Tao Y."/>
            <person name="Liu W."/>
        </authorList>
    </citation>
    <scope>NUCLEOTIDE SEQUENCE [LARGE SCALE GENOMIC DNA]</scope>
    <source>
        <strain evidence="11">CMCC(F)T3l</strain>
    </source>
</reference>
<accession>A0A178FDD3</accession>
<dbReference type="InterPro" id="IPR019783">
    <property type="entry name" value="SDO1/SBDS_N"/>
</dbReference>
<comment type="similarity">
    <text evidence="2">Belongs to the SDO1/SBDS family.</text>
</comment>
<keyword evidence="4" id="KW-0690">Ribosome biogenesis</keyword>
<sequence>MPMIMQPSNQIKFTNVSIVRLKKGKKRYELACYKNKLLEYRSGAETDLDNVLQIPTVFLSVSRGHTAPTAELAKSFGKDYKIEDVIQEILRKGEVQVGEKERRDILDRVEKEVLEIVSARLVDPVSKRVYTTGIISKALDQLSAASGQQQQQQQQQLHQHQQHETAEAEGDEEIAKKTADLTLTPRKPLWTGVTTSKSAKIQALDAMKALIAWQPIPVMRARMRLRITCPTSILKQPVRTAPSSTGTSGNSSSAPSSSSKKEKGKGKKGKKAAADDDEEDDQSKASASPTTPAPAAAAGTVKDRILSYLEQIESQEVIGGDEWEVLGFAEPGAFKGLGEFIGGETKGKGRVEVMDMAVTHEE</sequence>
<keyword evidence="3" id="KW-0963">Cytoplasm</keyword>
<evidence type="ECO:0008006" key="12">
    <source>
        <dbReference type="Google" id="ProtNLM"/>
    </source>
</evidence>
<feature type="compositionally biased region" description="Low complexity" evidence="6">
    <location>
        <begin position="148"/>
        <end position="159"/>
    </location>
</feature>
<proteinExistence type="inferred from homology"/>
<evidence type="ECO:0000256" key="5">
    <source>
        <dbReference type="ARBA" id="ARBA00049708"/>
    </source>
</evidence>
<keyword evidence="11" id="KW-1185">Reference proteome</keyword>
<evidence type="ECO:0000259" key="8">
    <source>
        <dbReference type="Pfam" id="PF09377"/>
    </source>
</evidence>
<feature type="compositionally biased region" description="Low complexity" evidence="6">
    <location>
        <begin position="240"/>
        <end position="258"/>
    </location>
</feature>
<name>A0A178FDD3_TRIVO</name>
<dbReference type="Proteomes" id="UP000243519">
    <property type="component" value="Unassembled WGS sequence"/>
</dbReference>
<feature type="domain" description="Ribosome maturation protein SDO1/SBDS C-terminal" evidence="9">
    <location>
        <begin position="294"/>
        <end position="356"/>
    </location>
</feature>
<dbReference type="PANTHER" id="PTHR10927">
    <property type="entry name" value="RIBOSOME MATURATION PROTEIN SBDS"/>
    <property type="match status" value="1"/>
</dbReference>
<feature type="compositionally biased region" description="Basic residues" evidence="6">
    <location>
        <begin position="262"/>
        <end position="271"/>
    </location>
</feature>
<dbReference type="EMBL" id="LHPN01000011">
    <property type="protein sequence ID" value="OAL69916.1"/>
    <property type="molecule type" value="Genomic_DNA"/>
</dbReference>
<feature type="domain" description="Ribosome maturation protein SDO1/SBDS N-terminal" evidence="7">
    <location>
        <begin position="15"/>
        <end position="103"/>
    </location>
</feature>
<feature type="region of interest" description="Disordered" evidence="6">
    <location>
        <begin position="146"/>
        <end position="173"/>
    </location>
</feature>
<dbReference type="InterPro" id="IPR039100">
    <property type="entry name" value="Sdo1/SBDS-like"/>
</dbReference>
<dbReference type="Pfam" id="PF09377">
    <property type="entry name" value="SBDS_domain_II"/>
    <property type="match status" value="1"/>
</dbReference>
<dbReference type="InterPro" id="IPR037188">
    <property type="entry name" value="Sdo1/SBDS_central_sf"/>
</dbReference>
<feature type="domain" description="Ribosome maturation protein SDO1/SBDS central" evidence="8">
    <location>
        <begin position="111"/>
        <end position="221"/>
    </location>
</feature>
<dbReference type="AlphaFoldDB" id="A0A178FDD3"/>
<evidence type="ECO:0000259" key="7">
    <source>
        <dbReference type="Pfam" id="PF01172"/>
    </source>
</evidence>
<dbReference type="Gene3D" id="3.30.1250.10">
    <property type="entry name" value="Ribosome maturation protein SBDS, N-terminal domain"/>
    <property type="match status" value="1"/>
</dbReference>
<evidence type="ECO:0000256" key="3">
    <source>
        <dbReference type="ARBA" id="ARBA00022490"/>
    </source>
</evidence>
<comment type="subcellular location">
    <subcellularLocation>
        <location evidence="1">Cytoplasm</location>
    </subcellularLocation>
</comment>
<dbReference type="PANTHER" id="PTHR10927:SF1">
    <property type="entry name" value="RIBOSOME MATURATION PROTEIN SBDS"/>
    <property type="match status" value="1"/>
</dbReference>